<evidence type="ECO:0000256" key="3">
    <source>
        <dbReference type="ARBA" id="ARBA00022827"/>
    </source>
</evidence>
<evidence type="ECO:0000256" key="4">
    <source>
        <dbReference type="RuleBase" id="RU362125"/>
    </source>
</evidence>
<evidence type="ECO:0000259" key="7">
    <source>
        <dbReference type="Pfam" id="PF18158"/>
    </source>
</evidence>
<feature type="domain" description="Adaptive response protein AidB N-terminal" evidence="7">
    <location>
        <begin position="26"/>
        <end position="157"/>
    </location>
</feature>
<comment type="similarity">
    <text evidence="1 4">Belongs to the acyl-CoA dehydrogenase family.</text>
</comment>
<dbReference type="SUPFAM" id="SSF56645">
    <property type="entry name" value="Acyl-CoA dehydrogenase NM domain-like"/>
    <property type="match status" value="1"/>
</dbReference>
<dbReference type="EMBL" id="JAGIKZ010000001">
    <property type="protein sequence ID" value="MBP2239653.1"/>
    <property type="molecule type" value="Genomic_DNA"/>
</dbReference>
<name>A0ABS4R9T0_9BACI</name>
<protein>
    <submittedName>
        <fullName evidence="8">Alkylation response protein AidB-like acyl-CoA dehydrogenase</fullName>
    </submittedName>
</protein>
<dbReference type="InterPro" id="IPR036250">
    <property type="entry name" value="AcylCo_DH-like_C"/>
</dbReference>
<keyword evidence="2 4" id="KW-0285">Flavoprotein</keyword>
<dbReference type="RefSeq" id="WP_066394627.1">
    <property type="nucleotide sequence ID" value="NZ_JAGIKZ010000001.1"/>
</dbReference>
<evidence type="ECO:0000313" key="8">
    <source>
        <dbReference type="EMBL" id="MBP2239653.1"/>
    </source>
</evidence>
<organism evidence="8 9">
    <name type="scientific">Cytobacillus eiseniae</name>
    <dbReference type="NCBI Taxonomy" id="762947"/>
    <lineage>
        <taxon>Bacteria</taxon>
        <taxon>Bacillati</taxon>
        <taxon>Bacillota</taxon>
        <taxon>Bacilli</taxon>
        <taxon>Bacillales</taxon>
        <taxon>Bacillaceae</taxon>
        <taxon>Cytobacillus</taxon>
    </lineage>
</organism>
<evidence type="ECO:0000259" key="6">
    <source>
        <dbReference type="Pfam" id="PF02770"/>
    </source>
</evidence>
<accession>A0ABS4R9T0</accession>
<dbReference type="InterPro" id="IPR009100">
    <property type="entry name" value="AcylCoA_DH/oxidase_NM_dom_sf"/>
</dbReference>
<gene>
    <name evidence="8" type="ORF">J2Z40_000206</name>
</gene>
<evidence type="ECO:0000259" key="5">
    <source>
        <dbReference type="Pfam" id="PF00441"/>
    </source>
</evidence>
<dbReference type="InterPro" id="IPR009075">
    <property type="entry name" value="AcylCo_DH/oxidase_C"/>
</dbReference>
<dbReference type="Pfam" id="PF18158">
    <property type="entry name" value="AidB_N"/>
    <property type="match status" value="1"/>
</dbReference>
<feature type="domain" description="Acyl-CoA oxidase/dehydrogenase middle" evidence="6">
    <location>
        <begin position="184"/>
        <end position="281"/>
    </location>
</feature>
<dbReference type="Gene3D" id="1.20.140.10">
    <property type="entry name" value="Butyryl-CoA Dehydrogenase, subunit A, domain 3"/>
    <property type="match status" value="1"/>
</dbReference>
<dbReference type="PANTHER" id="PTHR42707">
    <property type="entry name" value="ACYL-COA DEHYDROGENASE"/>
    <property type="match status" value="1"/>
</dbReference>
<comment type="cofactor">
    <cofactor evidence="4">
        <name>FAD</name>
        <dbReference type="ChEBI" id="CHEBI:57692"/>
    </cofactor>
</comment>
<sequence>MTILSQEIEKKGKNPYTFDEFVSKRDQLDWYKDDLFLQKAVKYFTRNDFETVNEKVLSLSPLVSSKWNRLAETIARPEVRPYMLHFDAFNHRIDRIVRPHEAHQLEQAVFSEGLFSSKIHPWESFTKRMIIHQLGEASVTCPLTCTHGLVALLDQFPSTDIPELEEILNHTKEGLSGNFAIGAQFMSEIQGGSDLPANMLEAIPDGKNYRLYGNKFFCSAAHADYAVVTAKIAGSDKVSTFIVPAWLPGDKEKEKRNGYIINRIKWKLGTAELPTAEIEYDGALAYPIGPANKGIAVAVGIVLTLSRLEIGIACAAFMLRASREAHLYADFRKVFGKKVNEYPLSASKLKKIDQAAKRTAAGAFKIYDLFLSLEQPLNPGIASEKPLELRKQLFNLRELVLLQKICATNEGADILREAMSIFAGHGVMEEFSSLPRIFRDVVVNEQWEGPRNLLLTQIYRDIQKVTDWYAPADFVAEILDGASKEVIQSFSMKLEDLLQRPILGEVNDESINAAMEWDEFCSSFFKAYQEVALLEIK</sequence>
<keyword evidence="4" id="KW-0560">Oxidoreductase</keyword>
<dbReference type="InterPro" id="IPR006091">
    <property type="entry name" value="Acyl-CoA_Oxase/DH_mid-dom"/>
</dbReference>
<dbReference type="PANTHER" id="PTHR42707:SF2">
    <property type="entry name" value="ACD11 DEHYDROGENASE"/>
    <property type="match status" value="1"/>
</dbReference>
<comment type="caution">
    <text evidence="8">The sequence shown here is derived from an EMBL/GenBank/DDBJ whole genome shotgun (WGS) entry which is preliminary data.</text>
</comment>
<dbReference type="InterPro" id="IPR041504">
    <property type="entry name" value="AidB_N"/>
</dbReference>
<dbReference type="Proteomes" id="UP001519293">
    <property type="component" value="Unassembled WGS sequence"/>
</dbReference>
<keyword evidence="3 4" id="KW-0274">FAD</keyword>
<dbReference type="InterPro" id="IPR052904">
    <property type="entry name" value="Acyl-CoA_dehydrogenase-like"/>
</dbReference>
<reference evidence="8 9" key="1">
    <citation type="submission" date="2021-03" db="EMBL/GenBank/DDBJ databases">
        <title>Genomic Encyclopedia of Type Strains, Phase IV (KMG-IV): sequencing the most valuable type-strain genomes for metagenomic binning, comparative biology and taxonomic classification.</title>
        <authorList>
            <person name="Goeker M."/>
        </authorList>
    </citation>
    <scope>NUCLEOTIDE SEQUENCE [LARGE SCALE GENOMIC DNA]</scope>
    <source>
        <strain evidence="8 9">DSM 26675</strain>
    </source>
</reference>
<evidence type="ECO:0000313" key="9">
    <source>
        <dbReference type="Proteomes" id="UP001519293"/>
    </source>
</evidence>
<dbReference type="Pfam" id="PF02770">
    <property type="entry name" value="Acyl-CoA_dh_M"/>
    <property type="match status" value="1"/>
</dbReference>
<feature type="domain" description="Acyl-CoA dehydrogenase/oxidase C-terminal" evidence="5">
    <location>
        <begin position="292"/>
        <end position="461"/>
    </location>
</feature>
<dbReference type="Gene3D" id="2.40.110.20">
    <property type="match status" value="1"/>
</dbReference>
<keyword evidence="9" id="KW-1185">Reference proteome</keyword>
<dbReference type="SUPFAM" id="SSF47203">
    <property type="entry name" value="Acyl-CoA dehydrogenase C-terminal domain-like"/>
    <property type="match status" value="1"/>
</dbReference>
<evidence type="ECO:0000256" key="1">
    <source>
        <dbReference type="ARBA" id="ARBA00009347"/>
    </source>
</evidence>
<dbReference type="Pfam" id="PF00441">
    <property type="entry name" value="Acyl-CoA_dh_1"/>
    <property type="match status" value="1"/>
</dbReference>
<evidence type="ECO:0000256" key="2">
    <source>
        <dbReference type="ARBA" id="ARBA00022630"/>
    </source>
</evidence>
<proteinExistence type="inferred from homology"/>